<evidence type="ECO:0000313" key="2">
    <source>
        <dbReference type="Proteomes" id="UP000790377"/>
    </source>
</evidence>
<evidence type="ECO:0000313" key="1">
    <source>
        <dbReference type="EMBL" id="KAH7907472.1"/>
    </source>
</evidence>
<proteinExistence type="predicted"/>
<gene>
    <name evidence="1" type="ORF">BJ138DRAFT_1116675</name>
</gene>
<comment type="caution">
    <text evidence="1">The sequence shown here is derived from an EMBL/GenBank/DDBJ whole genome shotgun (WGS) entry which is preliminary data.</text>
</comment>
<accession>A0ACB8A3Y4</accession>
<protein>
    <submittedName>
        <fullName evidence="1">Uncharacterized protein</fullName>
    </submittedName>
</protein>
<name>A0ACB8A3Y4_9AGAM</name>
<organism evidence="1 2">
    <name type="scientific">Hygrophoropsis aurantiaca</name>
    <dbReference type="NCBI Taxonomy" id="72124"/>
    <lineage>
        <taxon>Eukaryota</taxon>
        <taxon>Fungi</taxon>
        <taxon>Dikarya</taxon>
        <taxon>Basidiomycota</taxon>
        <taxon>Agaricomycotina</taxon>
        <taxon>Agaricomycetes</taxon>
        <taxon>Agaricomycetidae</taxon>
        <taxon>Boletales</taxon>
        <taxon>Coniophorineae</taxon>
        <taxon>Hygrophoropsidaceae</taxon>
        <taxon>Hygrophoropsis</taxon>
    </lineage>
</organism>
<dbReference type="Proteomes" id="UP000790377">
    <property type="component" value="Unassembled WGS sequence"/>
</dbReference>
<sequence length="366" mass="40551">MLQVHVSFVPNSIVSRQLIFGLLPHSSLAKLGTTVLTASNCQHAHEASSNSPSKVRTHHHQQRRLRHRPDRPQIPRHGPARLPRRTAHQPHGSQAFRASFFTFPSVQSLANASADMTHVRYGLRKSPAPRMLFSMHQQLTRRTAALDCLLELRVVFKPARSSCARSAVIHASRRSATPSNPSSSAHVRSTPLFAHTARRAPAPRKSPSSYVIVYSPRLPQPDADDEQRHDAERILTQEAGRRRALDNRILALMQVPSLPPPPSSLEPPVNTTPTRPRANTMLAPMAWWTAAKSRLAMNSGWCALTPSPRNWNASRGWSSGAWGTSARWRSAWGTLRRGPSARWRGAWGTLRRGSSSAKGSGVEYVC</sequence>
<reference evidence="1" key="1">
    <citation type="journal article" date="2021" name="New Phytol.">
        <title>Evolutionary innovations through gain and loss of genes in the ectomycorrhizal Boletales.</title>
        <authorList>
            <person name="Wu G."/>
            <person name="Miyauchi S."/>
            <person name="Morin E."/>
            <person name="Kuo A."/>
            <person name="Drula E."/>
            <person name="Varga T."/>
            <person name="Kohler A."/>
            <person name="Feng B."/>
            <person name="Cao Y."/>
            <person name="Lipzen A."/>
            <person name="Daum C."/>
            <person name="Hundley H."/>
            <person name="Pangilinan J."/>
            <person name="Johnson J."/>
            <person name="Barry K."/>
            <person name="LaButti K."/>
            <person name="Ng V."/>
            <person name="Ahrendt S."/>
            <person name="Min B."/>
            <person name="Choi I.G."/>
            <person name="Park H."/>
            <person name="Plett J.M."/>
            <person name="Magnuson J."/>
            <person name="Spatafora J.W."/>
            <person name="Nagy L.G."/>
            <person name="Henrissat B."/>
            <person name="Grigoriev I.V."/>
            <person name="Yang Z.L."/>
            <person name="Xu J."/>
            <person name="Martin F.M."/>
        </authorList>
    </citation>
    <scope>NUCLEOTIDE SEQUENCE</scope>
    <source>
        <strain evidence="1">ATCC 28755</strain>
    </source>
</reference>
<keyword evidence="2" id="KW-1185">Reference proteome</keyword>
<dbReference type="EMBL" id="MU267902">
    <property type="protein sequence ID" value="KAH7907472.1"/>
    <property type="molecule type" value="Genomic_DNA"/>
</dbReference>